<feature type="non-terminal residue" evidence="1">
    <location>
        <position position="1"/>
    </location>
</feature>
<sequence length="194" mass="21716">TDGSRKRGAQVARCSGSSSRRREGAKRDSPPGEYARDQEEFESRQGELRRAAACETRIVLVPLDGRCLAGQDRALRLTPTLNPSPATSAANAREWAHLRGPRRQPERGNRQPRSRHRAVKTKATGLKKREDAEVSSWYKTPPVTPELSLSVRNPERRPSLANPAKIELCDIVEPCAVLTFHHCQQRCRVHREAG</sequence>
<feature type="non-terminal residue" evidence="1">
    <location>
        <position position="194"/>
    </location>
</feature>
<dbReference type="Proteomes" id="UP000805193">
    <property type="component" value="Unassembled WGS sequence"/>
</dbReference>
<proteinExistence type="predicted"/>
<evidence type="ECO:0000313" key="2">
    <source>
        <dbReference type="Proteomes" id="UP000805193"/>
    </source>
</evidence>
<evidence type="ECO:0000313" key="1">
    <source>
        <dbReference type="EMBL" id="KAG0429882.1"/>
    </source>
</evidence>
<protein>
    <submittedName>
        <fullName evidence="1">Uncharacterized protein</fullName>
    </submittedName>
</protein>
<gene>
    <name evidence="1" type="ORF">HPB47_023195</name>
</gene>
<organism evidence="1 2">
    <name type="scientific">Ixodes persulcatus</name>
    <name type="common">Taiga tick</name>
    <dbReference type="NCBI Taxonomy" id="34615"/>
    <lineage>
        <taxon>Eukaryota</taxon>
        <taxon>Metazoa</taxon>
        <taxon>Ecdysozoa</taxon>
        <taxon>Arthropoda</taxon>
        <taxon>Chelicerata</taxon>
        <taxon>Arachnida</taxon>
        <taxon>Acari</taxon>
        <taxon>Parasitiformes</taxon>
        <taxon>Ixodida</taxon>
        <taxon>Ixodoidea</taxon>
        <taxon>Ixodidae</taxon>
        <taxon>Ixodinae</taxon>
        <taxon>Ixodes</taxon>
    </lineage>
</organism>
<name>A0AC60QAS9_IXOPE</name>
<accession>A0AC60QAS9</accession>
<keyword evidence="2" id="KW-1185">Reference proteome</keyword>
<dbReference type="EMBL" id="JABSTQ010009372">
    <property type="protein sequence ID" value="KAG0429882.1"/>
    <property type="molecule type" value="Genomic_DNA"/>
</dbReference>
<reference evidence="1 2" key="1">
    <citation type="journal article" date="2020" name="Cell">
        <title>Large-Scale Comparative Analyses of Tick Genomes Elucidate Their Genetic Diversity and Vector Capacities.</title>
        <authorList>
            <consortium name="Tick Genome and Microbiome Consortium (TIGMIC)"/>
            <person name="Jia N."/>
            <person name="Wang J."/>
            <person name="Shi W."/>
            <person name="Du L."/>
            <person name="Sun Y."/>
            <person name="Zhan W."/>
            <person name="Jiang J.F."/>
            <person name="Wang Q."/>
            <person name="Zhang B."/>
            <person name="Ji P."/>
            <person name="Bell-Sakyi L."/>
            <person name="Cui X.M."/>
            <person name="Yuan T.T."/>
            <person name="Jiang B.G."/>
            <person name="Yang W.F."/>
            <person name="Lam T.T."/>
            <person name="Chang Q.C."/>
            <person name="Ding S.J."/>
            <person name="Wang X.J."/>
            <person name="Zhu J.G."/>
            <person name="Ruan X.D."/>
            <person name="Zhao L."/>
            <person name="Wei J.T."/>
            <person name="Ye R.Z."/>
            <person name="Que T.C."/>
            <person name="Du C.H."/>
            <person name="Zhou Y.H."/>
            <person name="Cheng J.X."/>
            <person name="Dai P.F."/>
            <person name="Guo W.B."/>
            <person name="Han X.H."/>
            <person name="Huang E.J."/>
            <person name="Li L.F."/>
            <person name="Wei W."/>
            <person name="Gao Y.C."/>
            <person name="Liu J.Z."/>
            <person name="Shao H.Z."/>
            <person name="Wang X."/>
            <person name="Wang C.C."/>
            <person name="Yang T.C."/>
            <person name="Huo Q.B."/>
            <person name="Li W."/>
            <person name="Chen H.Y."/>
            <person name="Chen S.E."/>
            <person name="Zhou L.G."/>
            <person name="Ni X.B."/>
            <person name="Tian J.H."/>
            <person name="Sheng Y."/>
            <person name="Liu T."/>
            <person name="Pan Y.S."/>
            <person name="Xia L.Y."/>
            <person name="Li J."/>
            <person name="Zhao F."/>
            <person name="Cao W.C."/>
        </authorList>
    </citation>
    <scope>NUCLEOTIDE SEQUENCE [LARGE SCALE GENOMIC DNA]</scope>
    <source>
        <strain evidence="1">Iper-2018</strain>
    </source>
</reference>
<comment type="caution">
    <text evidence="1">The sequence shown here is derived from an EMBL/GenBank/DDBJ whole genome shotgun (WGS) entry which is preliminary data.</text>
</comment>